<feature type="non-terminal residue" evidence="1">
    <location>
        <position position="1"/>
    </location>
</feature>
<accession>A0A0L0F2B4</accession>
<protein>
    <submittedName>
        <fullName evidence="1">Uncharacterized protein</fullName>
    </submittedName>
</protein>
<evidence type="ECO:0000313" key="2">
    <source>
        <dbReference type="Proteomes" id="UP000054560"/>
    </source>
</evidence>
<dbReference type="GeneID" id="25917660"/>
<dbReference type="EMBL" id="KQ251491">
    <property type="protein sequence ID" value="KNC70318.1"/>
    <property type="molecule type" value="Genomic_DNA"/>
</dbReference>
<reference evidence="1 2" key="1">
    <citation type="submission" date="2011-02" db="EMBL/GenBank/DDBJ databases">
        <title>The Genome Sequence of Sphaeroforma arctica JP610.</title>
        <authorList>
            <consortium name="The Broad Institute Genome Sequencing Platform"/>
            <person name="Russ C."/>
            <person name="Cuomo C."/>
            <person name="Young S.K."/>
            <person name="Zeng Q."/>
            <person name="Gargeya S."/>
            <person name="Alvarado L."/>
            <person name="Berlin A."/>
            <person name="Chapman S.B."/>
            <person name="Chen Z."/>
            <person name="Freedman E."/>
            <person name="Gellesch M."/>
            <person name="Goldberg J."/>
            <person name="Griggs A."/>
            <person name="Gujja S."/>
            <person name="Heilman E."/>
            <person name="Heiman D."/>
            <person name="Howarth C."/>
            <person name="Mehta T."/>
            <person name="Neiman D."/>
            <person name="Pearson M."/>
            <person name="Roberts A."/>
            <person name="Saif S."/>
            <person name="Shea T."/>
            <person name="Shenoy N."/>
            <person name="Sisk P."/>
            <person name="Stolte C."/>
            <person name="Sykes S."/>
            <person name="White J."/>
            <person name="Yandava C."/>
            <person name="Burger G."/>
            <person name="Gray M.W."/>
            <person name="Holland P.W.H."/>
            <person name="King N."/>
            <person name="Lang F.B.F."/>
            <person name="Roger A.J."/>
            <person name="Ruiz-Trillo I."/>
            <person name="Haas B."/>
            <person name="Nusbaum C."/>
            <person name="Birren B."/>
        </authorList>
    </citation>
    <scope>NUCLEOTIDE SEQUENCE [LARGE SCALE GENOMIC DNA]</scope>
    <source>
        <strain evidence="1 2">JP610</strain>
    </source>
</reference>
<dbReference type="RefSeq" id="XP_014144220.1">
    <property type="nucleotide sequence ID" value="XM_014288745.1"/>
</dbReference>
<organism evidence="1 2">
    <name type="scientific">Sphaeroforma arctica JP610</name>
    <dbReference type="NCBI Taxonomy" id="667725"/>
    <lineage>
        <taxon>Eukaryota</taxon>
        <taxon>Ichthyosporea</taxon>
        <taxon>Ichthyophonida</taxon>
        <taxon>Sphaeroforma</taxon>
    </lineage>
</organism>
<dbReference type="Proteomes" id="UP000054560">
    <property type="component" value="Unassembled WGS sequence"/>
</dbReference>
<sequence>AAVSRAVEKLTTVGAIDTYTVTEPKISRAARAESAALLHMDTTRNIHASESK</sequence>
<proteinExistence type="predicted"/>
<evidence type="ECO:0000313" key="1">
    <source>
        <dbReference type="EMBL" id="KNC70318.1"/>
    </source>
</evidence>
<gene>
    <name evidence="1" type="ORF">SARC_17156</name>
</gene>
<name>A0A0L0F2B4_9EUKA</name>
<keyword evidence="2" id="KW-1185">Reference proteome</keyword>
<dbReference type="AlphaFoldDB" id="A0A0L0F2B4"/>